<name>A0ABP8NIJ2_9BACT</name>
<feature type="transmembrane region" description="Helical" evidence="1">
    <location>
        <begin position="67"/>
        <end position="85"/>
    </location>
</feature>
<gene>
    <name evidence="2" type="ORF">GCM10023156_58420</name>
</gene>
<keyword evidence="1" id="KW-1133">Transmembrane helix</keyword>
<protein>
    <submittedName>
        <fullName evidence="2">Uncharacterized protein</fullName>
    </submittedName>
</protein>
<keyword evidence="1" id="KW-0472">Membrane</keyword>
<keyword evidence="3" id="KW-1185">Reference proteome</keyword>
<evidence type="ECO:0000313" key="2">
    <source>
        <dbReference type="EMBL" id="GAA4467905.1"/>
    </source>
</evidence>
<dbReference type="RefSeq" id="WP_345327220.1">
    <property type="nucleotide sequence ID" value="NZ_BAABGA010000091.1"/>
</dbReference>
<accession>A0ABP8NIJ2</accession>
<reference evidence="3" key="1">
    <citation type="journal article" date="2019" name="Int. J. Syst. Evol. Microbiol.">
        <title>The Global Catalogue of Microorganisms (GCM) 10K type strain sequencing project: providing services to taxonomists for standard genome sequencing and annotation.</title>
        <authorList>
            <consortium name="The Broad Institute Genomics Platform"/>
            <consortium name="The Broad Institute Genome Sequencing Center for Infectious Disease"/>
            <person name="Wu L."/>
            <person name="Ma J."/>
        </authorList>
    </citation>
    <scope>NUCLEOTIDE SEQUENCE [LARGE SCALE GENOMIC DNA]</scope>
    <source>
        <strain evidence="3">JCM 17759</strain>
    </source>
</reference>
<sequence>MISHTKRRIAWWLMILVVAFLLATAVLPLLPVDQWWIRFGDFPRLQFLVAYLMAFLLLWFFRRQEGVGVAASALAIACLIQFYWIHSYLPLATPQVENAQSKASDKQLRAWHQMYWKRTQIRKLC</sequence>
<dbReference type="EMBL" id="BAABGA010000091">
    <property type="protein sequence ID" value="GAA4467905.1"/>
    <property type="molecule type" value="Genomic_DNA"/>
</dbReference>
<organism evidence="2 3">
    <name type="scientific">Novipirellula rosea</name>
    <dbReference type="NCBI Taxonomy" id="1031540"/>
    <lineage>
        <taxon>Bacteria</taxon>
        <taxon>Pseudomonadati</taxon>
        <taxon>Planctomycetota</taxon>
        <taxon>Planctomycetia</taxon>
        <taxon>Pirellulales</taxon>
        <taxon>Pirellulaceae</taxon>
        <taxon>Novipirellula</taxon>
    </lineage>
</organism>
<feature type="transmembrane region" description="Helical" evidence="1">
    <location>
        <begin position="9"/>
        <end position="30"/>
    </location>
</feature>
<feature type="transmembrane region" description="Helical" evidence="1">
    <location>
        <begin position="42"/>
        <end position="60"/>
    </location>
</feature>
<evidence type="ECO:0000313" key="3">
    <source>
        <dbReference type="Proteomes" id="UP001500840"/>
    </source>
</evidence>
<comment type="caution">
    <text evidence="2">The sequence shown here is derived from an EMBL/GenBank/DDBJ whole genome shotgun (WGS) entry which is preliminary data.</text>
</comment>
<keyword evidence="1" id="KW-0812">Transmembrane</keyword>
<evidence type="ECO:0000256" key="1">
    <source>
        <dbReference type="SAM" id="Phobius"/>
    </source>
</evidence>
<proteinExistence type="predicted"/>
<dbReference type="Proteomes" id="UP001500840">
    <property type="component" value="Unassembled WGS sequence"/>
</dbReference>